<protein>
    <recommendedName>
        <fullName evidence="3">Fungal N-terminal domain-containing protein</fullName>
    </recommendedName>
</protein>
<evidence type="ECO:0000313" key="2">
    <source>
        <dbReference type="Proteomes" id="UP001305414"/>
    </source>
</evidence>
<evidence type="ECO:0000313" key="1">
    <source>
        <dbReference type="EMBL" id="KAK5637573.1"/>
    </source>
</evidence>
<organism evidence="1 2">
    <name type="scientific">Xylaria bambusicola</name>
    <dbReference type="NCBI Taxonomy" id="326684"/>
    <lineage>
        <taxon>Eukaryota</taxon>
        <taxon>Fungi</taxon>
        <taxon>Dikarya</taxon>
        <taxon>Ascomycota</taxon>
        <taxon>Pezizomycotina</taxon>
        <taxon>Sordariomycetes</taxon>
        <taxon>Xylariomycetidae</taxon>
        <taxon>Xylariales</taxon>
        <taxon>Xylariaceae</taxon>
        <taxon>Xylaria</taxon>
    </lineage>
</organism>
<reference evidence="1 2" key="1">
    <citation type="submission" date="2023-10" db="EMBL/GenBank/DDBJ databases">
        <title>Draft genome sequence of Xylaria bambusicola isolate GMP-LS, the root and basal stem rot pathogen of sugarcane in Indonesia.</title>
        <authorList>
            <person name="Selvaraj P."/>
            <person name="Muralishankar V."/>
            <person name="Muruganantham S."/>
            <person name="Sp S."/>
            <person name="Haryani S."/>
            <person name="Lau K.J.X."/>
            <person name="Naqvi N.I."/>
        </authorList>
    </citation>
    <scope>NUCLEOTIDE SEQUENCE [LARGE SCALE GENOMIC DNA]</scope>
    <source>
        <strain evidence="1">GMP-LS</strain>
    </source>
</reference>
<dbReference type="EMBL" id="JAWHQM010000141">
    <property type="protein sequence ID" value="KAK5637573.1"/>
    <property type="molecule type" value="Genomic_DNA"/>
</dbReference>
<gene>
    <name evidence="1" type="ORF">RRF57_013288</name>
</gene>
<sequence>MDPATIFQIVGTVVSLGDIVIKCIARLSTLKAQFHDAPIIVTSMIGQLHMVKIAQDQLSTLGSTASTNDPRYHQLATHIGNALDSFSPILLALGQQLDRYEGIGIWADRMAARTRLGFLNGEREMTNLSILLDRQVNALNLLLQAIQW</sequence>
<dbReference type="AlphaFoldDB" id="A0AAN7UXW4"/>
<accession>A0AAN7UXW4</accession>
<comment type="caution">
    <text evidence="1">The sequence shown here is derived from an EMBL/GenBank/DDBJ whole genome shotgun (WGS) entry which is preliminary data.</text>
</comment>
<dbReference type="Proteomes" id="UP001305414">
    <property type="component" value="Unassembled WGS sequence"/>
</dbReference>
<proteinExistence type="predicted"/>
<evidence type="ECO:0008006" key="3">
    <source>
        <dbReference type="Google" id="ProtNLM"/>
    </source>
</evidence>
<name>A0AAN7UXW4_9PEZI</name>
<keyword evidence="2" id="KW-1185">Reference proteome</keyword>